<evidence type="ECO:0000256" key="6">
    <source>
        <dbReference type="ARBA" id="ARBA00029305"/>
    </source>
</evidence>
<dbReference type="EMBL" id="CAWYQH010000098">
    <property type="protein sequence ID" value="CAK8684970.1"/>
    <property type="molecule type" value="Genomic_DNA"/>
</dbReference>
<dbReference type="Gene3D" id="3.90.1140.10">
    <property type="entry name" value="Cyclic phosphodiesterase"/>
    <property type="match status" value="1"/>
</dbReference>
<evidence type="ECO:0000256" key="1">
    <source>
        <dbReference type="ARBA" id="ARBA00022722"/>
    </source>
</evidence>
<evidence type="ECO:0000256" key="9">
    <source>
        <dbReference type="ARBA" id="ARBA00046102"/>
    </source>
</evidence>
<reference evidence="10 11" key="1">
    <citation type="submission" date="2024-02" db="EMBL/GenBank/DDBJ databases">
        <authorList>
            <person name="Daric V."/>
            <person name="Darras S."/>
        </authorList>
    </citation>
    <scope>NUCLEOTIDE SEQUENCE [LARGE SCALE GENOMIC DNA]</scope>
</reference>
<dbReference type="PANTHER" id="PTHR13522:SF3">
    <property type="entry name" value="U6 SNRNA PHOSPHODIESTERASE 1"/>
    <property type="match status" value="1"/>
</dbReference>
<name>A0ABP0G0E3_CLALP</name>
<dbReference type="Proteomes" id="UP001642483">
    <property type="component" value="Unassembled WGS sequence"/>
</dbReference>
<accession>A0ABP0G0E3</accession>
<keyword evidence="2" id="KW-0378">Hydrolase</keyword>
<organism evidence="10 11">
    <name type="scientific">Clavelina lepadiformis</name>
    <name type="common">Light-bulb sea squirt</name>
    <name type="synonym">Ascidia lepadiformis</name>
    <dbReference type="NCBI Taxonomy" id="159417"/>
    <lineage>
        <taxon>Eukaryota</taxon>
        <taxon>Metazoa</taxon>
        <taxon>Chordata</taxon>
        <taxon>Tunicata</taxon>
        <taxon>Ascidiacea</taxon>
        <taxon>Aplousobranchia</taxon>
        <taxon>Clavelinidae</taxon>
        <taxon>Clavelina</taxon>
    </lineage>
</organism>
<proteinExistence type="predicted"/>
<evidence type="ECO:0000256" key="8">
    <source>
        <dbReference type="ARBA" id="ARBA00030030"/>
    </source>
</evidence>
<evidence type="ECO:0000256" key="5">
    <source>
        <dbReference type="ARBA" id="ARBA00029300"/>
    </source>
</evidence>
<comment type="catalytic activity">
    <reaction evidence="6">
        <text>a 3'-end uridylyl-adenosine-RNA = a 3'-end 2',3'-cyclophospho-uridine-RNA + adenosine</text>
        <dbReference type="Rhea" id="RHEA:67896"/>
        <dbReference type="Rhea" id="RHEA-COMP:17385"/>
        <dbReference type="Rhea" id="RHEA-COMP:17386"/>
        <dbReference type="ChEBI" id="CHEBI:16335"/>
        <dbReference type="ChEBI" id="CHEBI:85644"/>
        <dbReference type="ChEBI" id="CHEBI:176518"/>
    </reaction>
    <physiologicalReaction direction="left-to-right" evidence="6">
        <dbReference type="Rhea" id="RHEA:67897"/>
    </physiologicalReaction>
</comment>
<comment type="function">
    <text evidence="9">3'-5' RNA exonuclease that trims the 3' end of oligo(U) and oligo(A) tracts of the pre-U6 small nuclear RNA (snRNA) molecule, leading to the formation of a mature U6 snRNA 3' end-terminated with a 2',3'-cyclic phosphate. Participates in the U6 snRNA 3' end processing that prevents U6 snRNA degradation. In addition also removes uridines from the 3' end of U6atac snRNA and possibly the vault RNA VTRNA1-1.</text>
</comment>
<keyword evidence="1" id="KW-0540">Nuclease</keyword>
<evidence type="ECO:0000256" key="3">
    <source>
        <dbReference type="ARBA" id="ARBA00023239"/>
    </source>
</evidence>
<dbReference type="InterPro" id="IPR027521">
    <property type="entry name" value="Usb1"/>
</dbReference>
<evidence type="ECO:0000256" key="7">
    <source>
        <dbReference type="ARBA" id="ARBA00029543"/>
    </source>
</evidence>
<comment type="caution">
    <text evidence="10">The sequence shown here is derived from an EMBL/GenBank/DDBJ whole genome shotgun (WGS) entry which is preliminary data.</text>
</comment>
<evidence type="ECO:0000256" key="4">
    <source>
        <dbReference type="ARBA" id="ARBA00023242"/>
    </source>
</evidence>
<dbReference type="PANTHER" id="PTHR13522">
    <property type="entry name" value="U6 SNRNA PHOSPHODIESTERASE 1"/>
    <property type="match status" value="1"/>
</dbReference>
<protein>
    <recommendedName>
        <fullName evidence="7">U6 snRNA phosphodiesterase 1</fullName>
    </recommendedName>
    <alternativeName>
        <fullName evidence="8">3'-5' RNA exonuclease USB1</fullName>
    </alternativeName>
</protein>
<evidence type="ECO:0000313" key="10">
    <source>
        <dbReference type="EMBL" id="CAK8684970.1"/>
    </source>
</evidence>
<comment type="catalytic activity">
    <reaction evidence="5">
        <text>a 3'-end uridylyl-uridine-RNA = a 3'-end 2',3'-cyclophospho-uridine-RNA + uridine</text>
        <dbReference type="Rhea" id="RHEA:46052"/>
        <dbReference type="Rhea" id="RHEA-COMP:17384"/>
        <dbReference type="Rhea" id="RHEA-COMP:17385"/>
        <dbReference type="ChEBI" id="CHEBI:16704"/>
        <dbReference type="ChEBI" id="CHEBI:85643"/>
        <dbReference type="ChEBI" id="CHEBI:85644"/>
    </reaction>
    <physiologicalReaction direction="left-to-right" evidence="5">
        <dbReference type="Rhea" id="RHEA:46053"/>
    </physiologicalReaction>
</comment>
<dbReference type="Pfam" id="PF09749">
    <property type="entry name" value="HVSL"/>
    <property type="match status" value="1"/>
</dbReference>
<keyword evidence="3" id="KW-0456">Lyase</keyword>
<gene>
    <name evidence="10" type="ORF">CVLEPA_LOCUS16138</name>
</gene>
<keyword evidence="4" id="KW-0539">Nucleus</keyword>
<keyword evidence="11" id="KW-1185">Reference proteome</keyword>
<sequence>MVDTLRDNLRNSSAFSINFSSSDLKYYVNEEKTRSFCGFEVTLHGTVESVQKLVEKVDLALLDFKCDTYYPNPSYHISIAWCVGDISKDESKDTTLAYMKQLWKVIEDHNPHLFSFVVKNIVLKSGNKQFMFFLL</sequence>
<evidence type="ECO:0000256" key="2">
    <source>
        <dbReference type="ARBA" id="ARBA00022801"/>
    </source>
</evidence>
<evidence type="ECO:0000313" key="11">
    <source>
        <dbReference type="Proteomes" id="UP001642483"/>
    </source>
</evidence>